<reference evidence="2 3" key="1">
    <citation type="submission" date="2024-02" db="EMBL/GenBank/DDBJ databases">
        <title>Complete genome sequence of Pelagibacterium nitratireducens ZH15.</title>
        <authorList>
            <person name="Zhao L.H."/>
        </authorList>
    </citation>
    <scope>NUCLEOTIDE SEQUENCE [LARGE SCALE GENOMIC DNA]</scope>
    <source>
        <strain evidence="2 3">ZH15</strain>
    </source>
</reference>
<dbReference type="InterPro" id="IPR031617">
    <property type="entry name" value="PelG"/>
</dbReference>
<gene>
    <name evidence="2" type="primary">pelG</name>
    <name evidence="2" type="ORF">V6617_04220</name>
</gene>
<keyword evidence="1" id="KW-0472">Membrane</keyword>
<name>A0ABZ2I2U6_9HYPH</name>
<feature type="transmembrane region" description="Helical" evidence="1">
    <location>
        <begin position="334"/>
        <end position="357"/>
    </location>
</feature>
<accession>A0ABZ2I2U6</accession>
<feature type="transmembrane region" description="Helical" evidence="1">
    <location>
        <begin position="102"/>
        <end position="126"/>
    </location>
</feature>
<feature type="transmembrane region" description="Helical" evidence="1">
    <location>
        <begin position="61"/>
        <end position="81"/>
    </location>
</feature>
<keyword evidence="3" id="KW-1185">Reference proteome</keyword>
<keyword evidence="1" id="KW-1133">Transmembrane helix</keyword>
<protein>
    <submittedName>
        <fullName evidence="2">Exopolysaccharide Pel transporter PelG</fullName>
    </submittedName>
</protein>
<feature type="transmembrane region" description="Helical" evidence="1">
    <location>
        <begin position="369"/>
        <end position="393"/>
    </location>
</feature>
<keyword evidence="1" id="KW-0812">Transmembrane</keyword>
<feature type="transmembrane region" description="Helical" evidence="1">
    <location>
        <begin position="21"/>
        <end position="49"/>
    </location>
</feature>
<feature type="transmembrane region" description="Helical" evidence="1">
    <location>
        <begin position="424"/>
        <end position="443"/>
    </location>
</feature>
<evidence type="ECO:0000313" key="3">
    <source>
        <dbReference type="Proteomes" id="UP001369958"/>
    </source>
</evidence>
<evidence type="ECO:0000313" key="2">
    <source>
        <dbReference type="EMBL" id="WWT33674.1"/>
    </source>
</evidence>
<organism evidence="2 3">
    <name type="scientific">Pelagibacterium nitratireducens</name>
    <dbReference type="NCBI Taxonomy" id="1046114"/>
    <lineage>
        <taxon>Bacteria</taxon>
        <taxon>Pseudomonadati</taxon>
        <taxon>Pseudomonadota</taxon>
        <taxon>Alphaproteobacteria</taxon>
        <taxon>Hyphomicrobiales</taxon>
        <taxon>Devosiaceae</taxon>
        <taxon>Pelagibacterium</taxon>
    </lineage>
</organism>
<dbReference type="Proteomes" id="UP001369958">
    <property type="component" value="Chromosome"/>
</dbReference>
<sequence length="464" mass="49841">MAGIGFALSKLRNQNNLAGHSIATGHAIMITAGPWIVIMIGLALISWLGGPLVGVEMTTTFRVLVIYCFALSLVVTAPIALELNLRVSAELFERRFERVHGIYIGALAAAALITVALAWVLFFVVIRLDMPTATAATFCVLQVSLLWLTMSMVAAIRQYVTVTTGFTMGLSVSVVLGLSLAGLGYGVAGLLAGFGAGLFLAFAILHGLIVQTFPGRVRRLTDGIAALIAHPMRSRTFAIAGISSALAVWIDKLVVWQSYEATSIAHGLIHAPRYDVPMFIAYLSIVPLMSIVSIWLETDFFTAYRKYRDIVHSGGTLRHIDAQRAAITWQTTNTIFSAFVIQITISLVLALTGPWIVGFLGLGLETLQVLRFALIGAAFHFLFLACVGVILFVQYARAYFVLQAAFLILNGGLTYVLLANPDALGLGYVIATGAAAILAYGVMVNTLQVMNRLTFIDNNPAVAG</sequence>
<dbReference type="EMBL" id="CP146275">
    <property type="protein sequence ID" value="WWT33674.1"/>
    <property type="molecule type" value="Genomic_DNA"/>
</dbReference>
<feature type="transmembrane region" description="Helical" evidence="1">
    <location>
        <begin position="279"/>
        <end position="296"/>
    </location>
</feature>
<dbReference type="RefSeq" id="WP_338609331.1">
    <property type="nucleotide sequence ID" value="NZ_CP146275.1"/>
</dbReference>
<evidence type="ECO:0000256" key="1">
    <source>
        <dbReference type="SAM" id="Phobius"/>
    </source>
</evidence>
<feature type="transmembrane region" description="Helical" evidence="1">
    <location>
        <begin position="237"/>
        <end position="259"/>
    </location>
</feature>
<feature type="transmembrane region" description="Helical" evidence="1">
    <location>
        <begin position="132"/>
        <end position="148"/>
    </location>
</feature>
<dbReference type="Pfam" id="PF16933">
    <property type="entry name" value="PelG"/>
    <property type="match status" value="1"/>
</dbReference>
<feature type="transmembrane region" description="Helical" evidence="1">
    <location>
        <begin position="400"/>
        <end position="418"/>
    </location>
</feature>
<proteinExistence type="predicted"/>
<feature type="transmembrane region" description="Helical" evidence="1">
    <location>
        <begin position="160"/>
        <end position="181"/>
    </location>
</feature>
<feature type="transmembrane region" description="Helical" evidence="1">
    <location>
        <begin position="187"/>
        <end position="210"/>
    </location>
</feature>